<dbReference type="InterPro" id="IPR050167">
    <property type="entry name" value="Ser_Thr_protein_kinase"/>
</dbReference>
<dbReference type="OrthoDB" id="4062651at2759"/>
<dbReference type="CDD" id="cd06410">
    <property type="entry name" value="PB1_UP2"/>
    <property type="match status" value="1"/>
</dbReference>
<keyword evidence="10" id="KW-1185">Reference proteome</keyword>
<organism evidence="9 10">
    <name type="scientific">Artemisia annua</name>
    <name type="common">Sweet wormwood</name>
    <dbReference type="NCBI Taxonomy" id="35608"/>
    <lineage>
        <taxon>Eukaryota</taxon>
        <taxon>Viridiplantae</taxon>
        <taxon>Streptophyta</taxon>
        <taxon>Embryophyta</taxon>
        <taxon>Tracheophyta</taxon>
        <taxon>Spermatophyta</taxon>
        <taxon>Magnoliopsida</taxon>
        <taxon>eudicotyledons</taxon>
        <taxon>Gunneridae</taxon>
        <taxon>Pentapetalae</taxon>
        <taxon>asterids</taxon>
        <taxon>campanulids</taxon>
        <taxon>Asterales</taxon>
        <taxon>Asteraceae</taxon>
        <taxon>Asteroideae</taxon>
        <taxon>Anthemideae</taxon>
        <taxon>Artemisiinae</taxon>
        <taxon>Artemisia</taxon>
    </lineage>
</organism>
<dbReference type="InterPro" id="IPR000270">
    <property type="entry name" value="PB1_dom"/>
</dbReference>
<gene>
    <name evidence="9" type="ORF">CTI12_AA171380</name>
</gene>
<dbReference type="Pfam" id="PF00564">
    <property type="entry name" value="PB1"/>
    <property type="match status" value="1"/>
</dbReference>
<dbReference type="GO" id="GO:0005737">
    <property type="term" value="C:cytoplasm"/>
    <property type="evidence" value="ECO:0007669"/>
    <property type="project" value="TreeGrafter"/>
</dbReference>
<dbReference type="SMART" id="SM00666">
    <property type="entry name" value="PB1"/>
    <property type="match status" value="1"/>
</dbReference>
<evidence type="ECO:0000256" key="7">
    <source>
        <dbReference type="SAM" id="MobiDB-lite"/>
    </source>
</evidence>
<keyword evidence="4" id="KW-0418">Kinase</keyword>
<feature type="compositionally biased region" description="Polar residues" evidence="7">
    <location>
        <begin position="693"/>
        <end position="708"/>
    </location>
</feature>
<keyword evidence="2" id="KW-0808">Transferase</keyword>
<dbReference type="PRINTS" id="PR00109">
    <property type="entry name" value="TYRKINASE"/>
</dbReference>
<dbReference type="GO" id="GO:0007165">
    <property type="term" value="P:signal transduction"/>
    <property type="evidence" value="ECO:0007669"/>
    <property type="project" value="TreeGrafter"/>
</dbReference>
<dbReference type="InterPro" id="IPR008271">
    <property type="entry name" value="Ser/Thr_kinase_AS"/>
</dbReference>
<dbReference type="Gene3D" id="3.10.20.90">
    <property type="entry name" value="Phosphatidylinositol 3-kinase Catalytic Subunit, Chain A, domain 1"/>
    <property type="match status" value="1"/>
</dbReference>
<evidence type="ECO:0000256" key="2">
    <source>
        <dbReference type="ARBA" id="ARBA00022679"/>
    </source>
</evidence>
<dbReference type="PROSITE" id="PS00108">
    <property type="entry name" value="PROTEIN_KINASE_ST"/>
    <property type="match status" value="1"/>
</dbReference>
<dbReference type="PANTHER" id="PTHR23257:SF842">
    <property type="entry name" value="KINASE SUPERFAMILY WITH OCTICOSAPEPTIDE_PHOX_BEM1P DOMAIN-CONTAINING PROTEIN"/>
    <property type="match status" value="1"/>
</dbReference>
<dbReference type="Proteomes" id="UP000245207">
    <property type="component" value="Unassembled WGS sequence"/>
</dbReference>
<dbReference type="GO" id="GO:0004674">
    <property type="term" value="F:protein serine/threonine kinase activity"/>
    <property type="evidence" value="ECO:0007669"/>
    <property type="project" value="UniProtKB-KW"/>
</dbReference>
<evidence type="ECO:0000256" key="3">
    <source>
        <dbReference type="ARBA" id="ARBA00022741"/>
    </source>
</evidence>
<dbReference type="InterPro" id="IPR011009">
    <property type="entry name" value="Kinase-like_dom_sf"/>
</dbReference>
<keyword evidence="1" id="KW-0723">Serine/threonine-protein kinase</keyword>
<feature type="region of interest" description="Disordered" evidence="7">
    <location>
        <begin position="451"/>
        <end position="503"/>
    </location>
</feature>
<feature type="compositionally biased region" description="Low complexity" evidence="7">
    <location>
        <begin position="199"/>
        <end position="210"/>
    </location>
</feature>
<dbReference type="GO" id="GO:0005524">
    <property type="term" value="F:ATP binding"/>
    <property type="evidence" value="ECO:0007669"/>
    <property type="project" value="UniProtKB-UniRule"/>
</dbReference>
<evidence type="ECO:0000313" key="10">
    <source>
        <dbReference type="Proteomes" id="UP000245207"/>
    </source>
</evidence>
<dbReference type="FunFam" id="1.10.510.10:FF:000142">
    <property type="entry name" value="Octicosapeptide/phox/Bem1p domain kinase superfamily protein"/>
    <property type="match status" value="1"/>
</dbReference>
<dbReference type="FunFam" id="3.30.200.20:FF:000081">
    <property type="entry name" value="Octicosapeptide/phox/Bem1p domain kinase superfamily protein"/>
    <property type="match status" value="1"/>
</dbReference>
<feature type="region of interest" description="Disordered" evidence="7">
    <location>
        <begin position="1136"/>
        <end position="1165"/>
    </location>
</feature>
<sequence length="1472" mass="160200">MTNTTSSGYHILLHRECVWKNADVSEDDHRIRCIRLTTSAIKRTVMGGYRFREQSTNSIRRSFIVVAMTNEVPCSSGESLEQESRSVLKDEVLSGKSSKNNISIRTGEEFSMEFLQECRMGRQPYNGNGKVLSNGTMVSNGNHHGYEEVSVMLGLQRVDSVCSTDIVQNSFVKGSGPNVDMMELATLRGATANSDVPRSSAPSANDSVSSLAHQATGVSEVKVLSNGMMLSNGNHHMVREGVSDMLGLQRVDSVYSSNMVENVSVKGSGPNLVMMELATSRGAATNINVPRPSAPSTNDSVPSLVHRASGVSEVKVLSNGTLLSNGNHHKGYEGVSAMFGLQRVGPVCSSDMVENISVKGSGPNVGMKELPTSRGAATNLDVPRPSALSVNDSVPSLPHRVSGSGVSEVKVQRNGMMLSNGNHHVGCEGVSTMLGLQRVDSVSSSDMVESISVKGSGPNVGMKELPTSRGATTNLDVPRPNAPSSNGSLHSLADRDSGSGVSDDAQKEKIKFFCSTGGIILPRPGDGKLRYVGGVKHIVSIQRDITWEEFVKRTSKYCSQPHTIKYKLPGEDFDALISVSSNEDLQNMIEEYDGLGNVDIDQRPRIFLILLSESESMCNVEADAIHQPNPEYQYVAAINGVVDLNLTRNSDARRLTNEAGQSKSNMDQNSDFPQKQPPFFDHLEDNVGLINSNVTSQNFEPPSSTKSPDNFPLTSLDPVAQKGLMNGHAHMYNDPTCNVVEIPVLKGRAFHSETPIPQPADPMDIFLGSNTNGSHPAMPHAFSDPQLHEHGGSSCFGSPDGNIAPSTLGFAAPVMPLQLESVVLQEKSVEQYEHPVSYTRTDSLLGSFGSESLKRVNDGVTIIDEDLRKIAGVQDNLKENIPTFYQAEIVSTNISSATANGGMNKVLNVNHDQISVLHNLQVTDHVSPEITSTNLKSVSNTVTRQLSSNHVEKSVAEPALNSQRISESQQYAITGKENGEQGNNKPWAHNPESSLTGLLPGFSDTASQEPSVQLPSSRQMGMNDQMPMLIGSGECNPSVGSSYAALESPLCFGPLMQNPTTGAGHRREVSLMDEDFFNYTNREASNVGHEEYYNKMQKEIPSVNGKEDNQPELVDLLRDVSDAAICSDVLAAVNSEGHQSNATEAESTYSDSNVEDAGTDNESKDDTFSNALIAEMEADMYGLQIIKNVELEELKELGSGTYGTVYHGRWRGSDVAIKRIKKSCFAGRASEEERLTNDFWREARILSKLHHPNVVSFYGVVPDGAGGTLATVTEFMANGSLRNVLVKKDRLLDRRKKLMIAMDAAFGMEYLHSKNIVHFDLKCDNLLVNMRDSQRPVCKVGDFGLSRIKRNTLVTGGVKGTLPWMAPELLMGNTIRVSEKVDVFSFGITMWEILTGEEPYANMHCGAIIGGIVQNTLRPIIPEQCEPEWRKLMEQCWATDPASRPSFTEITDRLRTMYKTLQANGQKKGSRH</sequence>
<dbReference type="InterPro" id="IPR000719">
    <property type="entry name" value="Prot_kinase_dom"/>
</dbReference>
<dbReference type="PROSITE" id="PS50011">
    <property type="entry name" value="PROTEIN_KINASE_DOM"/>
    <property type="match status" value="1"/>
</dbReference>
<evidence type="ECO:0000259" key="8">
    <source>
        <dbReference type="PROSITE" id="PS50011"/>
    </source>
</evidence>
<dbReference type="CDD" id="cd13999">
    <property type="entry name" value="STKc_MAP3K-like"/>
    <property type="match status" value="1"/>
</dbReference>
<feature type="compositionally biased region" description="Polar residues" evidence="7">
    <location>
        <begin position="1136"/>
        <end position="1152"/>
    </location>
</feature>
<name>A0A2U1PBE9_ARTAN</name>
<feature type="binding site" evidence="6">
    <location>
        <position position="1222"/>
    </location>
    <ligand>
        <name>ATP</name>
        <dbReference type="ChEBI" id="CHEBI:30616"/>
    </ligand>
</feature>
<feature type="region of interest" description="Disordered" evidence="7">
    <location>
        <begin position="658"/>
        <end position="681"/>
    </location>
</feature>
<evidence type="ECO:0000256" key="4">
    <source>
        <dbReference type="ARBA" id="ARBA00022777"/>
    </source>
</evidence>
<dbReference type="EMBL" id="PKPP01001393">
    <property type="protein sequence ID" value="PWA83085.1"/>
    <property type="molecule type" value="Genomic_DNA"/>
</dbReference>
<dbReference type="PANTHER" id="PTHR23257">
    <property type="entry name" value="SERINE-THREONINE PROTEIN KINASE"/>
    <property type="match status" value="1"/>
</dbReference>
<dbReference type="SUPFAM" id="SSF56112">
    <property type="entry name" value="Protein kinase-like (PK-like)"/>
    <property type="match status" value="1"/>
</dbReference>
<evidence type="ECO:0000256" key="5">
    <source>
        <dbReference type="ARBA" id="ARBA00022840"/>
    </source>
</evidence>
<dbReference type="Gene3D" id="3.30.200.20">
    <property type="entry name" value="Phosphorylase Kinase, domain 1"/>
    <property type="match status" value="1"/>
</dbReference>
<dbReference type="STRING" id="35608.A0A2U1PBE9"/>
<dbReference type="InterPro" id="IPR001245">
    <property type="entry name" value="Ser-Thr/Tyr_kinase_cat_dom"/>
</dbReference>
<dbReference type="Pfam" id="PF07714">
    <property type="entry name" value="PK_Tyr_Ser-Thr"/>
    <property type="match status" value="1"/>
</dbReference>
<proteinExistence type="predicted"/>
<keyword evidence="3 6" id="KW-0547">Nucleotide-binding</keyword>
<feature type="compositionally biased region" description="Polar residues" evidence="7">
    <location>
        <begin position="658"/>
        <end position="673"/>
    </location>
</feature>
<comment type="caution">
    <text evidence="9">The sequence shown here is derived from an EMBL/GenBank/DDBJ whole genome shotgun (WGS) entry which is preliminary data.</text>
</comment>
<keyword evidence="5 6" id="KW-0067">ATP-binding</keyword>
<feature type="domain" description="Protein kinase" evidence="8">
    <location>
        <begin position="1191"/>
        <end position="1461"/>
    </location>
</feature>
<evidence type="ECO:0000256" key="6">
    <source>
        <dbReference type="PROSITE-ProRule" id="PRU10141"/>
    </source>
</evidence>
<evidence type="ECO:0000256" key="1">
    <source>
        <dbReference type="ARBA" id="ARBA00022527"/>
    </source>
</evidence>
<accession>A0A2U1PBE9</accession>
<feature type="region of interest" description="Disordered" evidence="7">
    <location>
        <begin position="193"/>
        <end position="212"/>
    </location>
</feature>
<evidence type="ECO:0000313" key="9">
    <source>
        <dbReference type="EMBL" id="PWA83085.1"/>
    </source>
</evidence>
<protein>
    <submittedName>
        <fullName evidence="9">Phox/Bem1p</fullName>
    </submittedName>
</protein>
<dbReference type="Gene3D" id="1.10.510.10">
    <property type="entry name" value="Transferase(Phosphotransferase) domain 1"/>
    <property type="match status" value="1"/>
</dbReference>
<dbReference type="InterPro" id="IPR017441">
    <property type="entry name" value="Protein_kinase_ATP_BS"/>
</dbReference>
<dbReference type="SUPFAM" id="SSF54277">
    <property type="entry name" value="CAD &amp; PB1 domains"/>
    <property type="match status" value="1"/>
</dbReference>
<feature type="region of interest" description="Disordered" evidence="7">
    <location>
        <begin position="693"/>
        <end position="716"/>
    </location>
</feature>
<dbReference type="SMART" id="SM00220">
    <property type="entry name" value="S_TKc"/>
    <property type="match status" value="1"/>
</dbReference>
<reference evidence="9 10" key="1">
    <citation type="journal article" date="2018" name="Mol. Plant">
        <title>The genome of Artemisia annua provides insight into the evolution of Asteraceae family and artemisinin biosynthesis.</title>
        <authorList>
            <person name="Shen Q."/>
            <person name="Zhang L."/>
            <person name="Liao Z."/>
            <person name="Wang S."/>
            <person name="Yan T."/>
            <person name="Shi P."/>
            <person name="Liu M."/>
            <person name="Fu X."/>
            <person name="Pan Q."/>
            <person name="Wang Y."/>
            <person name="Lv Z."/>
            <person name="Lu X."/>
            <person name="Zhang F."/>
            <person name="Jiang W."/>
            <person name="Ma Y."/>
            <person name="Chen M."/>
            <person name="Hao X."/>
            <person name="Li L."/>
            <person name="Tang Y."/>
            <person name="Lv G."/>
            <person name="Zhou Y."/>
            <person name="Sun X."/>
            <person name="Brodelius P.E."/>
            <person name="Rose J.K.C."/>
            <person name="Tang K."/>
        </authorList>
    </citation>
    <scope>NUCLEOTIDE SEQUENCE [LARGE SCALE GENOMIC DNA]</scope>
    <source>
        <strain evidence="10">cv. Huhao1</strain>
        <tissue evidence="9">Leaf</tissue>
    </source>
</reference>
<dbReference type="PROSITE" id="PS00107">
    <property type="entry name" value="PROTEIN_KINASE_ATP"/>
    <property type="match status" value="1"/>
</dbReference>